<dbReference type="Pfam" id="PF00439">
    <property type="entry name" value="Bromodomain"/>
    <property type="match status" value="1"/>
</dbReference>
<evidence type="ECO:0000256" key="3">
    <source>
        <dbReference type="SAM" id="MobiDB-lite"/>
    </source>
</evidence>
<proteinExistence type="predicted"/>
<dbReference type="AlphaFoldDB" id="B8C0I0"/>
<reference evidence="5 6" key="1">
    <citation type="journal article" date="2004" name="Science">
        <title>The genome of the diatom Thalassiosira pseudonana: ecology, evolution, and metabolism.</title>
        <authorList>
            <person name="Armbrust E.V."/>
            <person name="Berges J.A."/>
            <person name="Bowler C."/>
            <person name="Green B.R."/>
            <person name="Martinez D."/>
            <person name="Putnam N.H."/>
            <person name="Zhou S."/>
            <person name="Allen A.E."/>
            <person name="Apt K.E."/>
            <person name="Bechner M."/>
            <person name="Brzezinski M.A."/>
            <person name="Chaal B.K."/>
            <person name="Chiovitti A."/>
            <person name="Davis A.K."/>
            <person name="Demarest M.S."/>
            <person name="Detter J.C."/>
            <person name="Glavina T."/>
            <person name="Goodstein D."/>
            <person name="Hadi M.Z."/>
            <person name="Hellsten U."/>
            <person name="Hildebrand M."/>
            <person name="Jenkins B.D."/>
            <person name="Jurka J."/>
            <person name="Kapitonov V.V."/>
            <person name="Kroger N."/>
            <person name="Lau W.W."/>
            <person name="Lane T.W."/>
            <person name="Larimer F.W."/>
            <person name="Lippmeier J.C."/>
            <person name="Lucas S."/>
            <person name="Medina M."/>
            <person name="Montsant A."/>
            <person name="Obornik M."/>
            <person name="Parker M.S."/>
            <person name="Palenik B."/>
            <person name="Pazour G.J."/>
            <person name="Richardson P.M."/>
            <person name="Rynearson T.A."/>
            <person name="Saito M.A."/>
            <person name="Schwartz D.C."/>
            <person name="Thamatrakoln K."/>
            <person name="Valentin K."/>
            <person name="Vardi A."/>
            <person name="Wilkerson F.P."/>
            <person name="Rokhsar D.S."/>
        </authorList>
    </citation>
    <scope>NUCLEOTIDE SEQUENCE [LARGE SCALE GENOMIC DNA]</scope>
    <source>
        <strain evidence="5 6">CCMP1335</strain>
    </source>
</reference>
<dbReference type="InterPro" id="IPR036427">
    <property type="entry name" value="Bromodomain-like_sf"/>
</dbReference>
<accession>B8C0I0</accession>
<dbReference type="GeneID" id="7451379"/>
<dbReference type="InParanoid" id="B8C0I0"/>
<dbReference type="STRING" id="35128.B8C0I0"/>
<dbReference type="PANTHER" id="PTHR22881">
    <property type="entry name" value="BROMODOMAIN CONTAINING PROTEIN"/>
    <property type="match status" value="1"/>
</dbReference>
<feature type="compositionally biased region" description="Low complexity" evidence="3">
    <location>
        <begin position="138"/>
        <end position="152"/>
    </location>
</feature>
<sequence>MTATQPAPTFSATSQHTTATPANFPCGAGSTSSKKHIRHAFRNSSDPRSTITNFQRDNSLHSMFARAFGTKAVYEVKKDGESDGCKNDWDDNVETLDPSPVLEFLSHLGVSRHEVHSRVAVALRSAIEDEIQRTPLPSSSSTSDGMSSISGGKTSSTAGEAGHGALLNLLKSVWQFRDVPELRPILVCLLKRLGDHTPVQVLRRLGAKKDNELKNAELMSQLGPNLRRLVWEADWDAKLEGVVGGGSGENQISEEDLTLSGSTILADLIRSSVDSYVKDDALVQASDLAFVDGISVRRYATKSRRMESVDAGDAPGHAAGEAFSRLSSIEVAKTAGTNSASGNAKDDKSAQSSAVAVTSIKKIIGSRPKLLGAVLDMLIAEYATTGGGLANIRTMSSAEKKDEILKGSNVSMLGGSTNLPCSLVADILLTFGQLPRSYEVLGIMARTLDASVQAGVISDNTVVQVQGCLRTIFRPEQTEPSQSPFKAAGSTTASTEQEASHSSGGNKIKLSLKTKSMFPDLPVDDSEYEKKILQRVLKAMITSMRENDPQGLFLNPVTDAIAPGYSLVISEPMCIRTMEEKMMESEYKKIDEFKDDTMLMFSNCVKYNVGPNGVWFRNEADRQKKLWKEKTFPDAKQKLKAALTKRKNALAQSKSGESGGATAGSKKRKPPPPLAFAPVEKSGKGASGASNLSKEAKGGDSSINNLTVQDVEPLPPWRFKRRKKEVEIPSMQCLAAMLLADPFVMRILSDKVLRILRVDVVKGKCVPAGHPMLPSLFQLMNIAYMSMQLCVMKGRRYAIPDSGLKKNVMYGADLSLPYDSLRTFLPLVSKMLLDIDLDRRLVTGGDLHDAALHHPELATKEWEGSASLHGLKVVVEGTLVNLLCPGNSNEMALREQFPRFVAALDNLSGGCMLNERPFLMSMTHALLRYKSKLPHSTRDLVTGCMVEWLRMGGSVTPEGRWSMLGNIVLPRDLFLSLGEEAVAAACGVDAGNKSDLFAKLWANDSGDDDVFTPVKAQYLRMLSSTPDVRALQWKGKVGIDDTSLASLKIDTTMVDAKAYSPKNDATRPSQE</sequence>
<dbReference type="HOGENOM" id="CLU_311127_0_0_1"/>
<feature type="compositionally biased region" description="Polar residues" evidence="3">
    <location>
        <begin position="1"/>
        <end position="21"/>
    </location>
</feature>
<dbReference type="PROSITE" id="PS50014">
    <property type="entry name" value="BROMODOMAIN_2"/>
    <property type="match status" value="1"/>
</dbReference>
<evidence type="ECO:0000313" key="6">
    <source>
        <dbReference type="Proteomes" id="UP000001449"/>
    </source>
</evidence>
<keyword evidence="6" id="KW-1185">Reference proteome</keyword>
<organism evidence="5 6">
    <name type="scientific">Thalassiosira pseudonana</name>
    <name type="common">Marine diatom</name>
    <name type="synonym">Cyclotella nana</name>
    <dbReference type="NCBI Taxonomy" id="35128"/>
    <lineage>
        <taxon>Eukaryota</taxon>
        <taxon>Sar</taxon>
        <taxon>Stramenopiles</taxon>
        <taxon>Ochrophyta</taxon>
        <taxon>Bacillariophyta</taxon>
        <taxon>Coscinodiscophyceae</taxon>
        <taxon>Thalassiosirophycidae</taxon>
        <taxon>Thalassiosirales</taxon>
        <taxon>Thalassiosiraceae</taxon>
        <taxon>Thalassiosira</taxon>
    </lineage>
</organism>
<gene>
    <name evidence="5" type="ORF">THAPSDRAFT_4862</name>
</gene>
<feature type="region of interest" description="Disordered" evidence="3">
    <location>
        <begin position="476"/>
        <end position="506"/>
    </location>
</feature>
<dbReference type="InterPro" id="IPR051831">
    <property type="entry name" value="Bromodomain_contain_prot"/>
</dbReference>
<dbReference type="Proteomes" id="UP000001449">
    <property type="component" value="Chromosome 4"/>
</dbReference>
<evidence type="ECO:0000256" key="1">
    <source>
        <dbReference type="ARBA" id="ARBA00023117"/>
    </source>
</evidence>
<name>B8C0I0_THAPS</name>
<keyword evidence="1 2" id="KW-0103">Bromodomain</keyword>
<dbReference type="KEGG" id="tps:THAPSDRAFT_4862"/>
<dbReference type="PaxDb" id="35128-Thaps4862"/>
<dbReference type="RefSeq" id="XP_002289983.1">
    <property type="nucleotide sequence ID" value="XM_002289947.1"/>
</dbReference>
<feature type="region of interest" description="Disordered" evidence="3">
    <location>
        <begin position="1"/>
        <end position="49"/>
    </location>
</feature>
<dbReference type="PRINTS" id="PR00503">
    <property type="entry name" value="BROMODOMAIN"/>
</dbReference>
<dbReference type="OMA" id="LVWEADW"/>
<dbReference type="InterPro" id="IPR001487">
    <property type="entry name" value="Bromodomain"/>
</dbReference>
<evidence type="ECO:0000256" key="2">
    <source>
        <dbReference type="PROSITE-ProRule" id="PRU00035"/>
    </source>
</evidence>
<dbReference type="PANTHER" id="PTHR22881:SF27">
    <property type="entry name" value="BROMODOMAIN CONTAINING 7_9"/>
    <property type="match status" value="1"/>
</dbReference>
<dbReference type="EMBL" id="CM000641">
    <property type="protein sequence ID" value="EED93520.1"/>
    <property type="molecule type" value="Genomic_DNA"/>
</dbReference>
<feature type="compositionally biased region" description="Polar residues" evidence="3">
    <location>
        <begin position="478"/>
        <end position="505"/>
    </location>
</feature>
<dbReference type="Gene3D" id="1.20.920.10">
    <property type="entry name" value="Bromodomain-like"/>
    <property type="match status" value="1"/>
</dbReference>
<dbReference type="eggNOG" id="KOG1828">
    <property type="taxonomic scope" value="Eukaryota"/>
</dbReference>
<evidence type="ECO:0000313" key="5">
    <source>
        <dbReference type="EMBL" id="EED93520.1"/>
    </source>
</evidence>
<feature type="region of interest" description="Disordered" evidence="3">
    <location>
        <begin position="643"/>
        <end position="707"/>
    </location>
</feature>
<protein>
    <recommendedName>
        <fullName evidence="4">Bromo domain-containing protein</fullName>
    </recommendedName>
</protein>
<dbReference type="SMART" id="SM00297">
    <property type="entry name" value="BROMO"/>
    <property type="match status" value="1"/>
</dbReference>
<dbReference type="SUPFAM" id="SSF47370">
    <property type="entry name" value="Bromodomain"/>
    <property type="match status" value="1"/>
</dbReference>
<reference evidence="5 6" key="2">
    <citation type="journal article" date="2008" name="Nature">
        <title>The Phaeodactylum genome reveals the evolutionary history of diatom genomes.</title>
        <authorList>
            <person name="Bowler C."/>
            <person name="Allen A.E."/>
            <person name="Badger J.H."/>
            <person name="Grimwood J."/>
            <person name="Jabbari K."/>
            <person name="Kuo A."/>
            <person name="Maheswari U."/>
            <person name="Martens C."/>
            <person name="Maumus F."/>
            <person name="Otillar R.P."/>
            <person name="Rayko E."/>
            <person name="Salamov A."/>
            <person name="Vandepoele K."/>
            <person name="Beszteri B."/>
            <person name="Gruber A."/>
            <person name="Heijde M."/>
            <person name="Katinka M."/>
            <person name="Mock T."/>
            <person name="Valentin K."/>
            <person name="Verret F."/>
            <person name="Berges J.A."/>
            <person name="Brownlee C."/>
            <person name="Cadoret J.P."/>
            <person name="Chiovitti A."/>
            <person name="Choi C.J."/>
            <person name="Coesel S."/>
            <person name="De Martino A."/>
            <person name="Detter J.C."/>
            <person name="Durkin C."/>
            <person name="Falciatore A."/>
            <person name="Fournet J."/>
            <person name="Haruta M."/>
            <person name="Huysman M.J."/>
            <person name="Jenkins B.D."/>
            <person name="Jiroutova K."/>
            <person name="Jorgensen R.E."/>
            <person name="Joubert Y."/>
            <person name="Kaplan A."/>
            <person name="Kroger N."/>
            <person name="Kroth P.G."/>
            <person name="La Roche J."/>
            <person name="Lindquist E."/>
            <person name="Lommer M."/>
            <person name="Martin-Jezequel V."/>
            <person name="Lopez P.J."/>
            <person name="Lucas S."/>
            <person name="Mangogna M."/>
            <person name="McGinnis K."/>
            <person name="Medlin L.K."/>
            <person name="Montsant A."/>
            <person name="Oudot-Le Secq M.P."/>
            <person name="Napoli C."/>
            <person name="Obornik M."/>
            <person name="Parker M.S."/>
            <person name="Petit J.L."/>
            <person name="Porcel B.M."/>
            <person name="Poulsen N."/>
            <person name="Robison M."/>
            <person name="Rychlewski L."/>
            <person name="Rynearson T.A."/>
            <person name="Schmutz J."/>
            <person name="Shapiro H."/>
            <person name="Siaut M."/>
            <person name="Stanley M."/>
            <person name="Sussman M.R."/>
            <person name="Taylor A.R."/>
            <person name="Vardi A."/>
            <person name="von Dassow P."/>
            <person name="Vyverman W."/>
            <person name="Willis A."/>
            <person name="Wyrwicz L.S."/>
            <person name="Rokhsar D.S."/>
            <person name="Weissenbach J."/>
            <person name="Armbrust E.V."/>
            <person name="Green B.R."/>
            <person name="Van de Peer Y."/>
            <person name="Grigoriev I.V."/>
        </authorList>
    </citation>
    <scope>NUCLEOTIDE SEQUENCE [LARGE SCALE GENOMIC DNA]</scope>
    <source>
        <strain evidence="5 6">CCMP1335</strain>
    </source>
</reference>
<evidence type="ECO:0000259" key="4">
    <source>
        <dbReference type="PROSITE" id="PS50014"/>
    </source>
</evidence>
<feature type="domain" description="Bromo" evidence="4">
    <location>
        <begin position="545"/>
        <end position="615"/>
    </location>
</feature>
<feature type="region of interest" description="Disordered" evidence="3">
    <location>
        <begin position="132"/>
        <end position="157"/>
    </location>
</feature>